<comment type="similarity">
    <text evidence="1">Belongs to the OprB family.</text>
</comment>
<name>A0ABW8D311_9GAMM</name>
<keyword evidence="2" id="KW-0732">Signal</keyword>
<dbReference type="InterPro" id="IPR038673">
    <property type="entry name" value="OprB_sf"/>
</dbReference>
<evidence type="ECO:0000256" key="2">
    <source>
        <dbReference type="SAM" id="SignalP"/>
    </source>
</evidence>
<accession>A0ABW8D311</accession>
<evidence type="ECO:0000313" key="4">
    <source>
        <dbReference type="Proteomes" id="UP001615550"/>
    </source>
</evidence>
<organism evidence="3 4">
    <name type="scientific">Legionella lytica</name>
    <dbReference type="NCBI Taxonomy" id="96232"/>
    <lineage>
        <taxon>Bacteria</taxon>
        <taxon>Pseudomonadati</taxon>
        <taxon>Pseudomonadota</taxon>
        <taxon>Gammaproteobacteria</taxon>
        <taxon>Legionellales</taxon>
        <taxon>Legionellaceae</taxon>
        <taxon>Legionella</taxon>
    </lineage>
</organism>
<evidence type="ECO:0000256" key="1">
    <source>
        <dbReference type="ARBA" id="ARBA00008769"/>
    </source>
</evidence>
<keyword evidence="4" id="KW-1185">Reference proteome</keyword>
<protein>
    <recommendedName>
        <fullName evidence="5">Coiled-coil protein</fullName>
    </recommendedName>
</protein>
<dbReference type="Proteomes" id="UP001615550">
    <property type="component" value="Unassembled WGS sequence"/>
</dbReference>
<proteinExistence type="inferred from homology"/>
<dbReference type="Gene3D" id="2.40.160.180">
    <property type="entry name" value="Carbohydrate-selective porin OprB"/>
    <property type="match status" value="1"/>
</dbReference>
<dbReference type="RefSeq" id="WP_400185588.1">
    <property type="nucleotide sequence ID" value="NZ_JBGORX010000001.1"/>
</dbReference>
<sequence>MDRLSCKHKIKLKKRIIFSALAVELLASPVFAVSATDSISNELSSSPDDVTQLLSTLEKENNSLIPKTPFSSIVKKIEQEKKRQKEKYGLSWGMNYIPLLEYSSSGDPHVNASGGAYQFFGSYKPKLFQQLKTTLGLKVEGNHRYGDIAPGYFAEEINSTILTTSGYKPYPVAVTELWIQQSLIPNLVAYRLGKIDLTSIMNSYAFDSRQFYFLSNVFTKHPATAVPSKSPGAVLGIALGTHWYTAIGAVGLDGEDTTSGFSSFDRGKFFTAVELGYRDVIKNPQSDNYHVFLWHVPDQPEKQQLSDQGISVVLQKNLFNKFIPFVKLDWSKGRVATFNKLFITGFGLQHPLYGSIGLWGLGMGYGQLADDATNQAILESFYRIQLTPNSQLTPNIQFIKTLPMTGHQSIATVWNLRYRVAL</sequence>
<feature type="chain" id="PRO_5046048845" description="Coiled-coil protein" evidence="2">
    <location>
        <begin position="33"/>
        <end position="422"/>
    </location>
</feature>
<reference evidence="3 4" key="1">
    <citation type="submission" date="2024-08" db="EMBL/GenBank/DDBJ databases">
        <title>Draft Genome Sequence of Legionella lytica strain DSB2004, Isolated From a Fire Sprinkler System.</title>
        <authorList>
            <person name="Everhart A.D."/>
            <person name="Kidane D.T."/>
            <person name="Farone A.L."/>
            <person name="Farone M.B."/>
        </authorList>
    </citation>
    <scope>NUCLEOTIDE SEQUENCE [LARGE SCALE GENOMIC DNA]</scope>
    <source>
        <strain evidence="3 4">DSB2004</strain>
    </source>
</reference>
<feature type="signal peptide" evidence="2">
    <location>
        <begin position="1"/>
        <end position="32"/>
    </location>
</feature>
<gene>
    <name evidence="3" type="ORF">ACD661_00750</name>
</gene>
<evidence type="ECO:0008006" key="5">
    <source>
        <dbReference type="Google" id="ProtNLM"/>
    </source>
</evidence>
<comment type="caution">
    <text evidence="3">The sequence shown here is derived from an EMBL/GenBank/DDBJ whole genome shotgun (WGS) entry which is preliminary data.</text>
</comment>
<dbReference type="EMBL" id="JBGORX010000001">
    <property type="protein sequence ID" value="MFJ1267079.1"/>
    <property type="molecule type" value="Genomic_DNA"/>
</dbReference>
<evidence type="ECO:0000313" key="3">
    <source>
        <dbReference type="EMBL" id="MFJ1267079.1"/>
    </source>
</evidence>